<dbReference type="Gene3D" id="2.60.40.3710">
    <property type="match status" value="1"/>
</dbReference>
<keyword evidence="2" id="KW-1003">Cell membrane</keyword>
<protein>
    <submittedName>
        <fullName evidence="16">L,D-transpeptidase</fullName>
    </submittedName>
</protein>
<dbReference type="GO" id="GO:0018104">
    <property type="term" value="P:peptidoglycan-protein cross-linking"/>
    <property type="evidence" value="ECO:0007669"/>
    <property type="project" value="TreeGrafter"/>
</dbReference>
<feature type="domain" description="L,D-TPase catalytic" evidence="15">
    <location>
        <begin position="243"/>
        <end position="364"/>
    </location>
</feature>
<evidence type="ECO:0000256" key="3">
    <source>
        <dbReference type="ARBA" id="ARBA00022679"/>
    </source>
</evidence>
<dbReference type="PANTHER" id="PTHR30582:SF2">
    <property type="entry name" value="L,D-TRANSPEPTIDASE YCIB-RELATED"/>
    <property type="match status" value="1"/>
</dbReference>
<evidence type="ECO:0000256" key="12">
    <source>
        <dbReference type="ARBA" id="ARBA00060592"/>
    </source>
</evidence>
<dbReference type="Proteomes" id="UP000481109">
    <property type="component" value="Unassembled WGS sequence"/>
</dbReference>
<dbReference type="InterPro" id="IPR005490">
    <property type="entry name" value="LD_TPept_cat_dom"/>
</dbReference>
<reference evidence="16 17" key="1">
    <citation type="submission" date="2020-02" db="EMBL/GenBank/DDBJ databases">
        <title>Whole-genome analyses of novel actinobacteria.</title>
        <authorList>
            <person name="Sahin N."/>
            <person name="Tokatli A."/>
        </authorList>
    </citation>
    <scope>NUCLEOTIDE SEQUENCE [LARGE SCALE GENOMIC DNA]</scope>
    <source>
        <strain evidence="16 17">YC504</strain>
    </source>
</reference>
<keyword evidence="11 13" id="KW-0961">Cell wall biogenesis/degradation</keyword>
<dbReference type="PROSITE" id="PS51257">
    <property type="entry name" value="PROKAR_LIPOPROTEIN"/>
    <property type="match status" value="1"/>
</dbReference>
<organism evidence="16 17">
    <name type="scientific">Streptomyces mesophilus</name>
    <dbReference type="NCBI Taxonomy" id="1775132"/>
    <lineage>
        <taxon>Bacteria</taxon>
        <taxon>Bacillati</taxon>
        <taxon>Actinomycetota</taxon>
        <taxon>Actinomycetes</taxon>
        <taxon>Kitasatosporales</taxon>
        <taxon>Streptomycetaceae</taxon>
        <taxon>Streptomyces</taxon>
    </lineage>
</organism>
<dbReference type="Pfam" id="PF03734">
    <property type="entry name" value="YkuD"/>
    <property type="match status" value="1"/>
</dbReference>
<evidence type="ECO:0000256" key="1">
    <source>
        <dbReference type="ARBA" id="ARBA00004752"/>
    </source>
</evidence>
<dbReference type="CDD" id="cd16913">
    <property type="entry name" value="YkuD_like"/>
    <property type="match status" value="1"/>
</dbReference>
<dbReference type="Pfam" id="PF17964">
    <property type="entry name" value="Big_10"/>
    <property type="match status" value="1"/>
</dbReference>
<gene>
    <name evidence="16" type="ORF">G6045_13175</name>
</gene>
<dbReference type="PANTHER" id="PTHR30582">
    <property type="entry name" value="L,D-TRANSPEPTIDASE"/>
    <property type="match status" value="1"/>
</dbReference>
<evidence type="ECO:0000256" key="5">
    <source>
        <dbReference type="ARBA" id="ARBA00022960"/>
    </source>
</evidence>
<dbReference type="GO" id="GO:0071555">
    <property type="term" value="P:cell wall organization"/>
    <property type="evidence" value="ECO:0007669"/>
    <property type="project" value="UniProtKB-UniRule"/>
</dbReference>
<proteinExistence type="predicted"/>
<dbReference type="InterPro" id="IPR050979">
    <property type="entry name" value="LD-transpeptidase"/>
</dbReference>
<keyword evidence="5 13" id="KW-0133">Cell shape</keyword>
<name>A0A6G4XGD6_9ACTN</name>
<dbReference type="Gene3D" id="2.60.40.3780">
    <property type="match status" value="1"/>
</dbReference>
<dbReference type="GO" id="GO:0071972">
    <property type="term" value="F:peptidoglycan L,D-transpeptidase activity"/>
    <property type="evidence" value="ECO:0007669"/>
    <property type="project" value="TreeGrafter"/>
</dbReference>
<evidence type="ECO:0000256" key="4">
    <source>
        <dbReference type="ARBA" id="ARBA00022729"/>
    </source>
</evidence>
<feature type="signal peptide" evidence="14">
    <location>
        <begin position="1"/>
        <end position="24"/>
    </location>
</feature>
<comment type="caution">
    <text evidence="16">The sequence shown here is derived from an EMBL/GenBank/DDBJ whole genome shotgun (WGS) entry which is preliminary data.</text>
</comment>
<dbReference type="InterPro" id="IPR041280">
    <property type="entry name" value="Big_10"/>
</dbReference>
<dbReference type="SUPFAM" id="SSF141523">
    <property type="entry name" value="L,D-transpeptidase catalytic domain-like"/>
    <property type="match status" value="1"/>
</dbReference>
<comment type="pathway">
    <text evidence="12">Glycan biosynthesis.</text>
</comment>
<evidence type="ECO:0000256" key="13">
    <source>
        <dbReference type="PROSITE-ProRule" id="PRU01373"/>
    </source>
</evidence>
<dbReference type="FunFam" id="2.60.40.3780:FF:000001">
    <property type="entry name" value="L,D-transpeptidase 2"/>
    <property type="match status" value="1"/>
</dbReference>
<feature type="active site" description="Proton donor/acceptor" evidence="13">
    <location>
        <position position="322"/>
    </location>
</feature>
<evidence type="ECO:0000259" key="15">
    <source>
        <dbReference type="PROSITE" id="PS52029"/>
    </source>
</evidence>
<dbReference type="GO" id="GO:0008360">
    <property type="term" value="P:regulation of cell shape"/>
    <property type="evidence" value="ECO:0007669"/>
    <property type="project" value="UniProtKB-UniRule"/>
</dbReference>
<feature type="active site" description="Nucleophile" evidence="13">
    <location>
        <position position="340"/>
    </location>
</feature>
<evidence type="ECO:0000256" key="2">
    <source>
        <dbReference type="ARBA" id="ARBA00022475"/>
    </source>
</evidence>
<evidence type="ECO:0000256" key="10">
    <source>
        <dbReference type="ARBA" id="ARBA00023315"/>
    </source>
</evidence>
<comment type="pathway">
    <text evidence="1 13">Cell wall biogenesis; peptidoglycan biosynthesis.</text>
</comment>
<evidence type="ECO:0000256" key="11">
    <source>
        <dbReference type="ARBA" id="ARBA00023316"/>
    </source>
</evidence>
<evidence type="ECO:0000256" key="14">
    <source>
        <dbReference type="SAM" id="SignalP"/>
    </source>
</evidence>
<dbReference type="Gene3D" id="2.40.440.10">
    <property type="entry name" value="L,D-transpeptidase catalytic domain-like"/>
    <property type="match status" value="1"/>
</dbReference>
<evidence type="ECO:0000256" key="7">
    <source>
        <dbReference type="ARBA" id="ARBA00023136"/>
    </source>
</evidence>
<sequence>MSHSPRMRTVLSCTLLVAALAAGATGCGSDGHPLSAKPYDAAGQIAFNGPAGTQKADPDKPLEVTAQGKGGRITDVTATDALGRYVAGELSADGSRWHTTTPLAAGAAYTVKVSTEDEEGSPGRKVLTFETREAAKKGRVDVEFGPEEGQYGVGMPVTATLSRPVKDEKARAIVERSLEVRSEPATEGTWHWFEDDKLHYRPKDYWPANAKISVSSHLEGVKIADKLWGGEGKPLKLTTGSKIEAVVDAGAHYMTVYRNGEEINSMPVTTGKPGWETRNGTKVVLGKEYVVRMTSRAIGAAEFYDKQVYYATRLTDTGEYVHAAPWSAGSHGYANVSHGCVGMSTGNAAWFYGIVQPGDIVRTINSYGEYLPAYGNGLGDWNMEWKDWRKGSVVNADLREGQTHHDEARLRPSV</sequence>
<evidence type="ECO:0000256" key="9">
    <source>
        <dbReference type="ARBA" id="ARBA00023288"/>
    </source>
</evidence>
<evidence type="ECO:0000313" key="16">
    <source>
        <dbReference type="EMBL" id="NGO76609.1"/>
    </source>
</evidence>
<evidence type="ECO:0000256" key="6">
    <source>
        <dbReference type="ARBA" id="ARBA00022984"/>
    </source>
</evidence>
<keyword evidence="9" id="KW-0449">Lipoprotein</keyword>
<keyword evidence="10" id="KW-0012">Acyltransferase</keyword>
<feature type="chain" id="PRO_5039657794" evidence="14">
    <location>
        <begin position="25"/>
        <end position="414"/>
    </location>
</feature>
<dbReference type="GO" id="GO:0005576">
    <property type="term" value="C:extracellular region"/>
    <property type="evidence" value="ECO:0007669"/>
    <property type="project" value="TreeGrafter"/>
</dbReference>
<dbReference type="EMBL" id="JAAKZW010000040">
    <property type="protein sequence ID" value="NGO76609.1"/>
    <property type="molecule type" value="Genomic_DNA"/>
</dbReference>
<dbReference type="UniPathway" id="UPA00219"/>
<dbReference type="AlphaFoldDB" id="A0A6G4XGD6"/>
<accession>A0A6G4XGD6</accession>
<dbReference type="PROSITE" id="PS52029">
    <property type="entry name" value="LD_TPASE"/>
    <property type="match status" value="1"/>
</dbReference>
<dbReference type="FunFam" id="2.40.440.10:FF:000005">
    <property type="entry name" value="L,D-transpeptidase 2"/>
    <property type="match status" value="1"/>
</dbReference>
<dbReference type="InterPro" id="IPR038063">
    <property type="entry name" value="Transpep_catalytic_dom"/>
</dbReference>
<keyword evidence="7" id="KW-0472">Membrane</keyword>
<keyword evidence="3" id="KW-0808">Transferase</keyword>
<keyword evidence="6 13" id="KW-0573">Peptidoglycan synthesis</keyword>
<evidence type="ECO:0000256" key="8">
    <source>
        <dbReference type="ARBA" id="ARBA00023139"/>
    </source>
</evidence>
<keyword evidence="17" id="KW-1185">Reference proteome</keyword>
<dbReference type="GO" id="GO:0016746">
    <property type="term" value="F:acyltransferase activity"/>
    <property type="evidence" value="ECO:0007669"/>
    <property type="project" value="UniProtKB-KW"/>
</dbReference>
<keyword evidence="4 14" id="KW-0732">Signal</keyword>
<dbReference type="RefSeq" id="WP_165332104.1">
    <property type="nucleotide sequence ID" value="NZ_JAAKZW010000040.1"/>
</dbReference>
<evidence type="ECO:0000313" key="17">
    <source>
        <dbReference type="Proteomes" id="UP000481109"/>
    </source>
</evidence>
<keyword evidence="8" id="KW-0564">Palmitate</keyword>